<keyword evidence="2" id="KW-1185">Reference proteome</keyword>
<accession>A0A8R1Z6U5</accession>
<accession>A0A2A6CE67</accession>
<sequence>MRFLCVALLSLFAVASTLECYQGRIPAFDWDGKSTKDNEGYEHDGCASKCPDFKGKTVEA</sequence>
<dbReference type="Proteomes" id="UP000005239">
    <property type="component" value="Unassembled WGS sequence"/>
</dbReference>
<gene>
    <name evidence="1" type="primary">WBGene00284683</name>
</gene>
<evidence type="ECO:0000313" key="1">
    <source>
        <dbReference type="EnsemblMetazoa" id="PPA46314.1"/>
    </source>
</evidence>
<evidence type="ECO:0000313" key="2">
    <source>
        <dbReference type="Proteomes" id="UP000005239"/>
    </source>
</evidence>
<organism evidence="1 2">
    <name type="scientific">Pristionchus pacificus</name>
    <name type="common">Parasitic nematode worm</name>
    <dbReference type="NCBI Taxonomy" id="54126"/>
    <lineage>
        <taxon>Eukaryota</taxon>
        <taxon>Metazoa</taxon>
        <taxon>Ecdysozoa</taxon>
        <taxon>Nematoda</taxon>
        <taxon>Chromadorea</taxon>
        <taxon>Rhabditida</taxon>
        <taxon>Rhabditina</taxon>
        <taxon>Diplogasteromorpha</taxon>
        <taxon>Diplogasteroidea</taxon>
        <taxon>Neodiplogasteridae</taxon>
        <taxon>Pristionchus</taxon>
    </lineage>
</organism>
<dbReference type="EnsemblMetazoa" id="PPA46314.1">
    <property type="protein sequence ID" value="PPA46314.1"/>
    <property type="gene ID" value="WBGene00284683"/>
</dbReference>
<reference evidence="1" key="2">
    <citation type="submission" date="2022-06" db="UniProtKB">
        <authorList>
            <consortium name="EnsemblMetazoa"/>
        </authorList>
    </citation>
    <scope>IDENTIFICATION</scope>
    <source>
        <strain evidence="1">PS312</strain>
    </source>
</reference>
<proteinExistence type="predicted"/>
<reference evidence="2" key="1">
    <citation type="journal article" date="2008" name="Nat. Genet.">
        <title>The Pristionchus pacificus genome provides a unique perspective on nematode lifestyle and parasitism.</title>
        <authorList>
            <person name="Dieterich C."/>
            <person name="Clifton S.W."/>
            <person name="Schuster L.N."/>
            <person name="Chinwalla A."/>
            <person name="Delehaunty K."/>
            <person name="Dinkelacker I."/>
            <person name="Fulton L."/>
            <person name="Fulton R."/>
            <person name="Godfrey J."/>
            <person name="Minx P."/>
            <person name="Mitreva M."/>
            <person name="Roeseler W."/>
            <person name="Tian H."/>
            <person name="Witte H."/>
            <person name="Yang S.P."/>
            <person name="Wilson R.K."/>
            <person name="Sommer R.J."/>
        </authorList>
    </citation>
    <scope>NUCLEOTIDE SEQUENCE [LARGE SCALE GENOMIC DNA]</scope>
    <source>
        <strain evidence="2">PS312</strain>
    </source>
</reference>
<dbReference type="AlphaFoldDB" id="A0A2A6CE67"/>
<protein>
    <submittedName>
        <fullName evidence="1">Uncharacterized protein</fullName>
    </submittedName>
</protein>
<name>A0A2A6CE67_PRIPA</name>